<reference evidence="2 3" key="1">
    <citation type="submission" date="2009-04" db="EMBL/GenBank/DDBJ databases">
        <authorList>
            <person name="Qin X."/>
            <person name="Bachman B."/>
            <person name="Battles P."/>
            <person name="Bell A."/>
            <person name="Bess C."/>
            <person name="Bickham C."/>
            <person name="Chaboub L."/>
            <person name="Chen D."/>
            <person name="Coyle M."/>
            <person name="Deiros D.R."/>
            <person name="Dinh H."/>
            <person name="Forbes L."/>
            <person name="Fowler G."/>
            <person name="Francisco L."/>
            <person name="Fu Q."/>
            <person name="Gubbala S."/>
            <person name="Hale W."/>
            <person name="Han Y."/>
            <person name="Hemphill L."/>
            <person name="Highlander S.K."/>
            <person name="Hirani K."/>
            <person name="Hogues M."/>
            <person name="Jackson L."/>
            <person name="Jakkamsetti A."/>
            <person name="Javaid M."/>
            <person name="Jiang H."/>
            <person name="Korchina V."/>
            <person name="Kovar C."/>
            <person name="Lara F."/>
            <person name="Lee S."/>
            <person name="Mata R."/>
            <person name="Mathew T."/>
            <person name="Moen C."/>
            <person name="Morales K."/>
            <person name="Munidasa M."/>
            <person name="Nazareth L."/>
            <person name="Ngo R."/>
            <person name="Nguyen L."/>
            <person name="Okwuonu G."/>
            <person name="Ongeri F."/>
            <person name="Patil S."/>
            <person name="Petrosino J."/>
            <person name="Pham C."/>
            <person name="Pham P."/>
            <person name="Pu L.-L."/>
            <person name="Puazo M."/>
            <person name="Raj R."/>
            <person name="Reid J."/>
            <person name="Rouhana J."/>
            <person name="Saada N."/>
            <person name="Shang Y."/>
            <person name="Simmons D."/>
            <person name="Thornton R."/>
            <person name="Warren J."/>
            <person name="Weissenberger G."/>
            <person name="Zhang J."/>
            <person name="Zhang L."/>
            <person name="Zhou C."/>
            <person name="Zhu D."/>
            <person name="Muzny D."/>
            <person name="Worley K."/>
            <person name="Gibbs R."/>
        </authorList>
    </citation>
    <scope>NUCLEOTIDE SEQUENCE [LARGE SCALE GENOMIC DNA]</scope>
    <source>
        <strain evidence="2 3">ATCC 43531</strain>
    </source>
</reference>
<dbReference type="Gene3D" id="3.90.1200.10">
    <property type="match status" value="1"/>
</dbReference>
<dbReference type="HOGENOM" id="CLU_055115_1_0_9"/>
<gene>
    <name evidence="2" type="ORF">HMPREF0908_1263</name>
</gene>
<accession>C4V419</accession>
<evidence type="ECO:0000259" key="1">
    <source>
        <dbReference type="Pfam" id="PF01636"/>
    </source>
</evidence>
<evidence type="ECO:0000313" key="2">
    <source>
        <dbReference type="EMBL" id="EEQ48283.1"/>
    </source>
</evidence>
<dbReference type="eggNOG" id="COG0510">
    <property type="taxonomic scope" value="Bacteria"/>
</dbReference>
<dbReference type="STRING" id="638302.HMPREF0908_1263"/>
<comment type="caution">
    <text evidence="2">The sequence shown here is derived from an EMBL/GenBank/DDBJ whole genome shotgun (WGS) entry which is preliminary data.</text>
</comment>
<protein>
    <submittedName>
        <fullName evidence="2">Phosphotransferase enzyme family</fullName>
    </submittedName>
</protein>
<feature type="domain" description="Aminoglycoside phosphotransferase" evidence="1">
    <location>
        <begin position="30"/>
        <end position="239"/>
    </location>
</feature>
<dbReference type="EMBL" id="ACLA01000020">
    <property type="protein sequence ID" value="EEQ48283.1"/>
    <property type="molecule type" value="Genomic_DNA"/>
</dbReference>
<sequence>MDSMNESQEQLIRRTIRLHFGQSAAKGILLPLKEGMTNDSFLFTADGKKYIFRCNGEGTERLIDRENEKAVYELLSDTGITEHIVALSTQPGYKISRYYEHSHVCDPHNEQEVTSCMEALRSFHERRFSGVKVFDPFAELLFYETLMPEQECRRSVYRTVREQVFSLRPFVASFLAGAEILCHIDAVSDNFLFVEGRERPYLIDWEYAGLSDPLIDIAMFAIYADYHEDETEQLIAAYFPEGFDALLRARVHTYMAVGGLLWYDWSVYKSSLGATFGPYEENQFRFAKEYAEKAREQWEML</sequence>
<proteinExistence type="predicted"/>
<dbReference type="GO" id="GO:0016740">
    <property type="term" value="F:transferase activity"/>
    <property type="evidence" value="ECO:0007669"/>
    <property type="project" value="UniProtKB-KW"/>
</dbReference>
<evidence type="ECO:0000313" key="3">
    <source>
        <dbReference type="Proteomes" id="UP000005309"/>
    </source>
</evidence>
<organism evidence="2 3">
    <name type="scientific">Selenomonas flueggei ATCC 43531</name>
    <dbReference type="NCBI Taxonomy" id="638302"/>
    <lineage>
        <taxon>Bacteria</taxon>
        <taxon>Bacillati</taxon>
        <taxon>Bacillota</taxon>
        <taxon>Negativicutes</taxon>
        <taxon>Selenomonadales</taxon>
        <taxon>Selenomonadaceae</taxon>
        <taxon>Selenomonas</taxon>
    </lineage>
</organism>
<dbReference type="Gene3D" id="3.30.200.20">
    <property type="entry name" value="Phosphorylase Kinase, domain 1"/>
    <property type="match status" value="1"/>
</dbReference>
<dbReference type="InterPro" id="IPR002575">
    <property type="entry name" value="Aminoglycoside_PTrfase"/>
</dbReference>
<dbReference type="PANTHER" id="PTHR40086:SF1">
    <property type="entry name" value="CELL CYCLE REGULATOR CCRZ"/>
    <property type="match status" value="1"/>
</dbReference>
<dbReference type="AlphaFoldDB" id="C4V419"/>
<dbReference type="InterPro" id="IPR052077">
    <property type="entry name" value="CcrZ_PhaseVar_Mediator"/>
</dbReference>
<dbReference type="InterPro" id="IPR011009">
    <property type="entry name" value="Kinase-like_dom_sf"/>
</dbReference>
<keyword evidence="3" id="KW-1185">Reference proteome</keyword>
<dbReference type="Pfam" id="PF01636">
    <property type="entry name" value="APH"/>
    <property type="match status" value="1"/>
</dbReference>
<dbReference type="PANTHER" id="PTHR40086">
    <property type="entry name" value="PHOSPHOTRANSFERASE YTMP-RELATED"/>
    <property type="match status" value="1"/>
</dbReference>
<dbReference type="Proteomes" id="UP000005309">
    <property type="component" value="Unassembled WGS sequence"/>
</dbReference>
<dbReference type="CDD" id="cd05151">
    <property type="entry name" value="ChoK-like"/>
    <property type="match status" value="1"/>
</dbReference>
<dbReference type="OrthoDB" id="9803871at2"/>
<name>C4V419_9FIRM</name>
<dbReference type="SUPFAM" id="SSF56112">
    <property type="entry name" value="Protein kinase-like (PK-like)"/>
    <property type="match status" value="1"/>
</dbReference>
<keyword evidence="2" id="KW-0808">Transferase</keyword>